<proteinExistence type="inferred from homology"/>
<keyword evidence="10" id="KW-0966">Cell projection</keyword>
<evidence type="ECO:0000256" key="7">
    <source>
        <dbReference type="NCBIfam" id="TIGR03825"/>
    </source>
</evidence>
<reference evidence="10 11" key="1">
    <citation type="submission" date="2018-05" db="EMBL/GenBank/DDBJ databases">
        <title>Genomic Encyclopedia of Type Strains, Phase IV (KMG-IV): sequencing the most valuable type-strain genomes for metagenomic binning, comparative biology and taxonomic classification.</title>
        <authorList>
            <person name="Goeker M."/>
        </authorList>
    </citation>
    <scope>NUCLEOTIDE SEQUENCE [LARGE SCALE GENOMIC DNA]</scope>
    <source>
        <strain evidence="10 11">DSM 28556</strain>
    </source>
</reference>
<dbReference type="Proteomes" id="UP000247978">
    <property type="component" value="Unassembled WGS sequence"/>
</dbReference>
<feature type="domain" description="Flagellar assembly protein FliH/Type III secretion system HrpE" evidence="9">
    <location>
        <begin position="123"/>
        <end position="251"/>
    </location>
</feature>
<dbReference type="PANTHER" id="PTHR34982">
    <property type="entry name" value="YOP PROTEINS TRANSLOCATION PROTEIN L"/>
    <property type="match status" value="1"/>
</dbReference>
<keyword evidence="3" id="KW-0813">Transport</keyword>
<dbReference type="GO" id="GO:0044781">
    <property type="term" value="P:bacterial-type flagellum organization"/>
    <property type="evidence" value="ECO:0007669"/>
    <property type="project" value="UniProtKB-KW"/>
</dbReference>
<evidence type="ECO:0000313" key="11">
    <source>
        <dbReference type="Proteomes" id="UP000247978"/>
    </source>
</evidence>
<evidence type="ECO:0000256" key="2">
    <source>
        <dbReference type="ARBA" id="ARBA00006602"/>
    </source>
</evidence>
<accession>A0A2V3W4H1</accession>
<evidence type="ECO:0000256" key="1">
    <source>
        <dbReference type="ARBA" id="ARBA00003041"/>
    </source>
</evidence>
<comment type="function">
    <text evidence="1">Needed for flagellar regrowth and assembly.</text>
</comment>
<dbReference type="EMBL" id="QJJQ01000003">
    <property type="protein sequence ID" value="PXW88606.1"/>
    <property type="molecule type" value="Genomic_DNA"/>
</dbReference>
<dbReference type="InterPro" id="IPR018035">
    <property type="entry name" value="Flagellar_FliH/T3SS_HrpE"/>
</dbReference>
<evidence type="ECO:0000259" key="9">
    <source>
        <dbReference type="Pfam" id="PF02108"/>
    </source>
</evidence>
<comment type="similarity">
    <text evidence="2">Belongs to the FliH family.</text>
</comment>
<keyword evidence="10" id="KW-0282">Flagellum</keyword>
<evidence type="ECO:0000313" key="10">
    <source>
        <dbReference type="EMBL" id="PXW88606.1"/>
    </source>
</evidence>
<dbReference type="Pfam" id="PF02108">
    <property type="entry name" value="FliH"/>
    <property type="match status" value="1"/>
</dbReference>
<dbReference type="InterPro" id="IPR051472">
    <property type="entry name" value="T3SS_Stator/FliH"/>
</dbReference>
<keyword evidence="11" id="KW-1185">Reference proteome</keyword>
<dbReference type="GO" id="GO:0015031">
    <property type="term" value="P:protein transport"/>
    <property type="evidence" value="ECO:0007669"/>
    <property type="project" value="UniProtKB-KW"/>
</dbReference>
<evidence type="ECO:0000256" key="4">
    <source>
        <dbReference type="ARBA" id="ARBA00022795"/>
    </source>
</evidence>
<protein>
    <recommendedName>
        <fullName evidence="7">Flagellar assembly protein FliH</fullName>
    </recommendedName>
</protein>
<dbReference type="InterPro" id="IPR022524">
    <property type="entry name" value="FliH_Bacilli"/>
</dbReference>
<keyword evidence="6" id="KW-1006">Bacterial flagellum protein export</keyword>
<keyword evidence="5" id="KW-0653">Protein transport</keyword>
<evidence type="ECO:0000256" key="3">
    <source>
        <dbReference type="ARBA" id="ARBA00022448"/>
    </source>
</evidence>
<evidence type="ECO:0000256" key="8">
    <source>
        <dbReference type="SAM" id="Coils"/>
    </source>
</evidence>
<name>A0A2V3W4H1_9BACI</name>
<keyword evidence="10" id="KW-0969">Cilium</keyword>
<dbReference type="GO" id="GO:0005829">
    <property type="term" value="C:cytosol"/>
    <property type="evidence" value="ECO:0007669"/>
    <property type="project" value="TreeGrafter"/>
</dbReference>
<dbReference type="PANTHER" id="PTHR34982:SF1">
    <property type="entry name" value="FLAGELLAR ASSEMBLY PROTEIN FLIH"/>
    <property type="match status" value="1"/>
</dbReference>
<feature type="coiled-coil region" evidence="8">
    <location>
        <begin position="50"/>
        <end position="88"/>
    </location>
</feature>
<dbReference type="NCBIfam" id="TIGR03825">
    <property type="entry name" value="FliH_bacil"/>
    <property type="match status" value="1"/>
</dbReference>
<organism evidence="10 11">
    <name type="scientific">Pseudogracilibacillus auburnensis</name>
    <dbReference type="NCBI Taxonomy" id="1494959"/>
    <lineage>
        <taxon>Bacteria</taxon>
        <taxon>Bacillati</taxon>
        <taxon>Bacillota</taxon>
        <taxon>Bacilli</taxon>
        <taxon>Bacillales</taxon>
        <taxon>Bacillaceae</taxon>
        <taxon>Pseudogracilibacillus</taxon>
    </lineage>
</organism>
<comment type="caution">
    <text evidence="10">The sequence shown here is derived from an EMBL/GenBank/DDBJ whole genome shotgun (WGS) entry which is preliminary data.</text>
</comment>
<evidence type="ECO:0000256" key="5">
    <source>
        <dbReference type="ARBA" id="ARBA00022927"/>
    </source>
</evidence>
<dbReference type="AlphaFoldDB" id="A0A2V3W4H1"/>
<keyword evidence="4" id="KW-1005">Bacterial flagellum biogenesis</keyword>
<gene>
    <name evidence="10" type="ORF">DFR56_103111</name>
</gene>
<keyword evidence="8" id="KW-0175">Coiled coil</keyword>
<sequence>MLVAGETILLSKTMDQNKMHHNHKVISIKKMTNMNRHKTDFDELNMDEQHATIQVEIEKAKQQLATLQEQKEKMLNDMKEAIKKEKEVWLKEKEIERQKAEKIGYGIGYDKGQENAEQEYEKLLTQANEIVSKAKHDYEQTIEKHQQAIIQLAISAAEKIINDQISKNQDYFTAIVVKAMDELKDKSTIAIYVSPHDYTFICQQKEELEQILEEGELLSIYVDQHLHQGDCVIRHPFGQINVGIDLQLQQLKNALEENVTEN</sequence>
<evidence type="ECO:0000256" key="6">
    <source>
        <dbReference type="ARBA" id="ARBA00023225"/>
    </source>
</evidence>